<dbReference type="SUPFAM" id="SSF46548">
    <property type="entry name" value="alpha-helical ferredoxin"/>
    <property type="match status" value="1"/>
</dbReference>
<evidence type="ECO:0000256" key="7">
    <source>
        <dbReference type="ARBA" id="ARBA00023002"/>
    </source>
</evidence>
<feature type="transmembrane region" description="Helical" evidence="11">
    <location>
        <begin position="117"/>
        <end position="137"/>
    </location>
</feature>
<evidence type="ECO:0000256" key="6">
    <source>
        <dbReference type="ARBA" id="ARBA00022989"/>
    </source>
</evidence>
<dbReference type="OrthoDB" id="9794954at2"/>
<keyword evidence="5" id="KW-0479">Metal-binding</keyword>
<dbReference type="Proteomes" id="UP000186469">
    <property type="component" value="Unassembled WGS sequence"/>
</dbReference>
<dbReference type="EMBL" id="FRDI01000002">
    <property type="protein sequence ID" value="SHN51582.1"/>
    <property type="molecule type" value="Genomic_DNA"/>
</dbReference>
<dbReference type="NCBIfam" id="NF038018">
    <property type="entry name" value="qmoC"/>
    <property type="match status" value="1"/>
</dbReference>
<dbReference type="GO" id="GO:0005886">
    <property type="term" value="C:plasma membrane"/>
    <property type="evidence" value="ECO:0007669"/>
    <property type="project" value="UniProtKB-SubCell"/>
</dbReference>
<comment type="subcellular location">
    <subcellularLocation>
        <location evidence="1">Cell membrane</location>
        <topology evidence="1">Multi-pass membrane protein</topology>
    </subcellularLocation>
</comment>
<evidence type="ECO:0000256" key="11">
    <source>
        <dbReference type="SAM" id="Phobius"/>
    </source>
</evidence>
<dbReference type="RefSeq" id="WP_072695894.1">
    <property type="nucleotide sequence ID" value="NZ_FRDI01000002.1"/>
</dbReference>
<evidence type="ECO:0000256" key="4">
    <source>
        <dbReference type="ARBA" id="ARBA00022692"/>
    </source>
</evidence>
<name>A0A1M7RZR3_9BACT</name>
<evidence type="ECO:0000256" key="3">
    <source>
        <dbReference type="ARBA" id="ARBA00022485"/>
    </source>
</evidence>
<feature type="domain" description="4Fe-4S ferredoxin-type" evidence="12">
    <location>
        <begin position="61"/>
        <end position="92"/>
    </location>
</feature>
<keyword evidence="9" id="KW-0411">Iron-sulfur</keyword>
<dbReference type="STRING" id="1121455.SAMN02745728_00363"/>
<evidence type="ECO:0000259" key="12">
    <source>
        <dbReference type="PROSITE" id="PS51379"/>
    </source>
</evidence>
<evidence type="ECO:0000256" key="5">
    <source>
        <dbReference type="ARBA" id="ARBA00022723"/>
    </source>
</evidence>
<evidence type="ECO:0000256" key="9">
    <source>
        <dbReference type="ARBA" id="ARBA00023014"/>
    </source>
</evidence>
<proteinExistence type="predicted"/>
<evidence type="ECO:0000256" key="10">
    <source>
        <dbReference type="ARBA" id="ARBA00023136"/>
    </source>
</evidence>
<dbReference type="PROSITE" id="PS00198">
    <property type="entry name" value="4FE4S_FER_1"/>
    <property type="match status" value="1"/>
</dbReference>
<evidence type="ECO:0000256" key="2">
    <source>
        <dbReference type="ARBA" id="ARBA00022475"/>
    </source>
</evidence>
<evidence type="ECO:0000313" key="13">
    <source>
        <dbReference type="EMBL" id="SHN51582.1"/>
    </source>
</evidence>
<dbReference type="InterPro" id="IPR009051">
    <property type="entry name" value="Helical_ferredxn"/>
</dbReference>
<keyword evidence="7" id="KW-0560">Oxidoreductase</keyword>
<dbReference type="Pfam" id="PF02665">
    <property type="entry name" value="Nitrate_red_gam"/>
    <property type="match status" value="1"/>
</dbReference>
<dbReference type="InterPro" id="IPR017900">
    <property type="entry name" value="4Fe4S_Fe_S_CS"/>
</dbReference>
<organism evidence="13 14">
    <name type="scientific">Desulfovibrio litoralis DSM 11393</name>
    <dbReference type="NCBI Taxonomy" id="1121455"/>
    <lineage>
        <taxon>Bacteria</taxon>
        <taxon>Pseudomonadati</taxon>
        <taxon>Thermodesulfobacteriota</taxon>
        <taxon>Desulfovibrionia</taxon>
        <taxon>Desulfovibrionales</taxon>
        <taxon>Desulfovibrionaceae</taxon>
        <taxon>Desulfovibrio</taxon>
    </lineage>
</organism>
<feature type="transmembrane region" description="Helical" evidence="11">
    <location>
        <begin position="317"/>
        <end position="335"/>
    </location>
</feature>
<feature type="transmembrane region" description="Helical" evidence="11">
    <location>
        <begin position="279"/>
        <end position="297"/>
    </location>
</feature>
<keyword evidence="8" id="KW-0408">Iron</keyword>
<evidence type="ECO:0000313" key="14">
    <source>
        <dbReference type="Proteomes" id="UP000186469"/>
    </source>
</evidence>
<dbReference type="SUPFAM" id="SSF103501">
    <property type="entry name" value="Respiratory nitrate reductase 1 gamma chain"/>
    <property type="match status" value="1"/>
</dbReference>
<feature type="transmembrane region" description="Helical" evidence="11">
    <location>
        <begin position="157"/>
        <end position="180"/>
    </location>
</feature>
<dbReference type="InterPro" id="IPR036197">
    <property type="entry name" value="NarG-like_sf"/>
</dbReference>
<gene>
    <name evidence="13" type="ORF">SAMN02745728_00363</name>
</gene>
<dbReference type="PANTHER" id="PTHR43255">
    <property type="entry name" value="IRON-SULFUR-BINDING OXIDOREDUCTASE FADF-RELATED-RELATED"/>
    <property type="match status" value="1"/>
</dbReference>
<keyword evidence="6 11" id="KW-1133">Transmembrane helix</keyword>
<dbReference type="InterPro" id="IPR051460">
    <property type="entry name" value="HdrC_iron-sulfur_subunit"/>
</dbReference>
<dbReference type="PANTHER" id="PTHR43255:SF1">
    <property type="entry name" value="IRON-SULFUR-BINDING OXIDOREDUCTASE FADF-RELATED"/>
    <property type="match status" value="1"/>
</dbReference>
<dbReference type="PROSITE" id="PS51379">
    <property type="entry name" value="4FE4S_FER_2"/>
    <property type="match status" value="1"/>
</dbReference>
<dbReference type="InterPro" id="IPR023234">
    <property type="entry name" value="NarG-like_domain"/>
</dbReference>
<accession>A0A1M7RZR3</accession>
<feature type="transmembrane region" description="Helical" evidence="11">
    <location>
        <begin position="347"/>
        <end position="364"/>
    </location>
</feature>
<dbReference type="Gene3D" id="1.10.1060.10">
    <property type="entry name" value="Alpha-helical ferredoxin"/>
    <property type="match status" value="1"/>
</dbReference>
<keyword evidence="3" id="KW-0004">4Fe-4S</keyword>
<dbReference type="GO" id="GO:0016491">
    <property type="term" value="F:oxidoreductase activity"/>
    <property type="evidence" value="ECO:0007669"/>
    <property type="project" value="UniProtKB-KW"/>
</dbReference>
<dbReference type="GO" id="GO:0046872">
    <property type="term" value="F:metal ion binding"/>
    <property type="evidence" value="ECO:0007669"/>
    <property type="project" value="UniProtKB-KW"/>
</dbReference>
<feature type="transmembrane region" description="Helical" evidence="11">
    <location>
        <begin position="240"/>
        <end position="259"/>
    </location>
</feature>
<keyword evidence="2" id="KW-1003">Cell membrane</keyword>
<sequence>MTQPVKIKPDLEFIKELQEVGGESLKKCYQCATCSVACPISPHSQPYPRKEMVWAQWGLKDKLMTDPDIWLCHNCGNCSDLCPRGASPSDLISAVRNMVYKKLSAPSIIGKWLSSPVYLPILIAIPAILFFIVWKIMANAWHGGQMIPSGKIVYGNIFYGNYTIDPIFGAVFLFVAFTFWNGSRKLIKSFKPEGTTLVLGKQKHWVYHLIDVIKDEIATHKKFQDCGSDKSERKLGHMSLFYGFIALMIVTGTIAVGHWGGYIIPAISIHTPLEWFNPIKILANVGTILLLIGLTLLTKRRLALEPKKTQSHWYDWYLLYVIWAVGITGVLSQILRLANIPNLAFPVYYLHLIAVFMLIAYLPWSKLGHLVYRTVALTYVRSIGRR</sequence>
<reference evidence="13 14" key="1">
    <citation type="submission" date="2016-12" db="EMBL/GenBank/DDBJ databases">
        <authorList>
            <person name="Song W.-J."/>
            <person name="Kurnit D.M."/>
        </authorList>
    </citation>
    <scope>NUCLEOTIDE SEQUENCE [LARGE SCALE GENOMIC DNA]</scope>
    <source>
        <strain evidence="13 14">DSM 11393</strain>
    </source>
</reference>
<protein>
    <submittedName>
        <fullName evidence="13">Putative adenylylsulfate reductase-associated electron transfer protein QmoC</fullName>
    </submittedName>
</protein>
<keyword evidence="4 11" id="KW-0812">Transmembrane</keyword>
<evidence type="ECO:0000256" key="1">
    <source>
        <dbReference type="ARBA" id="ARBA00004651"/>
    </source>
</evidence>
<dbReference type="GO" id="GO:0051539">
    <property type="term" value="F:4 iron, 4 sulfur cluster binding"/>
    <property type="evidence" value="ECO:0007669"/>
    <property type="project" value="UniProtKB-KW"/>
</dbReference>
<dbReference type="Gene3D" id="1.20.950.20">
    <property type="entry name" value="Transmembrane di-heme cytochromes, Chain C"/>
    <property type="match status" value="1"/>
</dbReference>
<evidence type="ECO:0000256" key="8">
    <source>
        <dbReference type="ARBA" id="ARBA00023004"/>
    </source>
</evidence>
<dbReference type="AlphaFoldDB" id="A0A1M7RZR3"/>
<dbReference type="Pfam" id="PF13183">
    <property type="entry name" value="Fer4_8"/>
    <property type="match status" value="1"/>
</dbReference>
<keyword evidence="10 11" id="KW-0472">Membrane</keyword>
<dbReference type="InterPro" id="IPR017896">
    <property type="entry name" value="4Fe4S_Fe-S-bd"/>
</dbReference>
<keyword evidence="14" id="KW-1185">Reference proteome</keyword>